<feature type="compositionally biased region" description="Polar residues" evidence="4">
    <location>
        <begin position="64"/>
        <end position="79"/>
    </location>
</feature>
<dbReference type="GeneID" id="19977448"/>
<dbReference type="VEuPathDB" id="FungiDB:HMPREF1541_10109"/>
<feature type="repeat" description="WD" evidence="3">
    <location>
        <begin position="319"/>
        <end position="361"/>
    </location>
</feature>
<dbReference type="STRING" id="1220924.W2S983"/>
<organism evidence="5 6">
    <name type="scientific">Cyphellophora europaea (strain CBS 101466)</name>
    <name type="common">Phialophora europaea</name>
    <dbReference type="NCBI Taxonomy" id="1220924"/>
    <lineage>
        <taxon>Eukaryota</taxon>
        <taxon>Fungi</taxon>
        <taxon>Dikarya</taxon>
        <taxon>Ascomycota</taxon>
        <taxon>Pezizomycotina</taxon>
        <taxon>Eurotiomycetes</taxon>
        <taxon>Chaetothyriomycetidae</taxon>
        <taxon>Chaetothyriales</taxon>
        <taxon>Cyphellophoraceae</taxon>
        <taxon>Cyphellophora</taxon>
    </lineage>
</organism>
<feature type="region of interest" description="Disordered" evidence="4">
    <location>
        <begin position="554"/>
        <end position="583"/>
    </location>
</feature>
<dbReference type="EMBL" id="KB822713">
    <property type="protein sequence ID" value="ETN45232.1"/>
    <property type="molecule type" value="Genomic_DNA"/>
</dbReference>
<feature type="compositionally biased region" description="Polar residues" evidence="4">
    <location>
        <begin position="554"/>
        <end position="569"/>
    </location>
</feature>
<dbReference type="Pfam" id="PF00400">
    <property type="entry name" value="WD40"/>
    <property type="match status" value="5"/>
</dbReference>
<feature type="region of interest" description="Disordered" evidence="4">
    <location>
        <begin position="405"/>
        <end position="426"/>
    </location>
</feature>
<reference evidence="5 6" key="1">
    <citation type="submission" date="2013-03" db="EMBL/GenBank/DDBJ databases">
        <title>The Genome Sequence of Phialophora europaea CBS 101466.</title>
        <authorList>
            <consortium name="The Broad Institute Genomics Platform"/>
            <person name="Cuomo C."/>
            <person name="de Hoog S."/>
            <person name="Gorbushina A."/>
            <person name="Walker B."/>
            <person name="Young S.K."/>
            <person name="Zeng Q."/>
            <person name="Gargeya S."/>
            <person name="Fitzgerald M."/>
            <person name="Haas B."/>
            <person name="Abouelleil A."/>
            <person name="Allen A.W."/>
            <person name="Alvarado L."/>
            <person name="Arachchi H.M."/>
            <person name="Berlin A.M."/>
            <person name="Chapman S.B."/>
            <person name="Gainer-Dewar J."/>
            <person name="Goldberg J."/>
            <person name="Griggs A."/>
            <person name="Gujja S."/>
            <person name="Hansen M."/>
            <person name="Howarth C."/>
            <person name="Imamovic A."/>
            <person name="Ireland A."/>
            <person name="Larimer J."/>
            <person name="McCowan C."/>
            <person name="Murphy C."/>
            <person name="Pearson M."/>
            <person name="Poon T.W."/>
            <person name="Priest M."/>
            <person name="Roberts A."/>
            <person name="Saif S."/>
            <person name="Shea T."/>
            <person name="Sisk P."/>
            <person name="Sykes S."/>
            <person name="Wortman J."/>
            <person name="Nusbaum C."/>
            <person name="Birren B."/>
        </authorList>
    </citation>
    <scope>NUCLEOTIDE SEQUENCE [LARGE SCALE GENOMIC DNA]</scope>
    <source>
        <strain evidence="5 6">CBS 101466</strain>
    </source>
</reference>
<proteinExistence type="predicted"/>
<feature type="compositionally biased region" description="Polar residues" evidence="4">
    <location>
        <begin position="642"/>
        <end position="651"/>
    </location>
</feature>
<dbReference type="InterPro" id="IPR036322">
    <property type="entry name" value="WD40_repeat_dom_sf"/>
</dbReference>
<dbReference type="PROSITE" id="PS50294">
    <property type="entry name" value="WD_REPEATS_REGION"/>
    <property type="match status" value="2"/>
</dbReference>
<feature type="repeat" description="WD" evidence="3">
    <location>
        <begin position="279"/>
        <end position="319"/>
    </location>
</feature>
<dbReference type="Proteomes" id="UP000030752">
    <property type="component" value="Unassembled WGS sequence"/>
</dbReference>
<feature type="compositionally biased region" description="Basic residues" evidence="4">
    <location>
        <begin position="405"/>
        <end position="414"/>
    </location>
</feature>
<feature type="region of interest" description="Disordered" evidence="4">
    <location>
        <begin position="630"/>
        <end position="651"/>
    </location>
</feature>
<dbReference type="SMART" id="SM00320">
    <property type="entry name" value="WD40"/>
    <property type="match status" value="6"/>
</dbReference>
<dbReference type="PANTHER" id="PTHR14221:SF0">
    <property type="entry name" value="WD REPEAT-CONTAINING PROTEIN 44"/>
    <property type="match status" value="1"/>
</dbReference>
<dbReference type="PROSITE" id="PS00678">
    <property type="entry name" value="WD_REPEATS_1"/>
    <property type="match status" value="1"/>
</dbReference>
<evidence type="ECO:0000313" key="5">
    <source>
        <dbReference type="EMBL" id="ETN45232.1"/>
    </source>
</evidence>
<dbReference type="InterPro" id="IPR040324">
    <property type="entry name" value="WDR44/Dgr2"/>
</dbReference>
<feature type="region of interest" description="Disordered" evidence="4">
    <location>
        <begin position="834"/>
        <end position="868"/>
    </location>
</feature>
<dbReference type="PROSITE" id="PS50082">
    <property type="entry name" value="WD_REPEATS_2"/>
    <property type="match status" value="3"/>
</dbReference>
<keyword evidence="6" id="KW-1185">Reference proteome</keyword>
<evidence type="ECO:0000256" key="3">
    <source>
        <dbReference type="PROSITE-ProRule" id="PRU00221"/>
    </source>
</evidence>
<evidence type="ECO:0000313" key="6">
    <source>
        <dbReference type="Proteomes" id="UP000030752"/>
    </source>
</evidence>
<feature type="region of interest" description="Disordered" evidence="4">
    <location>
        <begin position="57"/>
        <end position="99"/>
    </location>
</feature>
<dbReference type="CDD" id="cd00200">
    <property type="entry name" value="WD40"/>
    <property type="match status" value="1"/>
</dbReference>
<dbReference type="InterPro" id="IPR015943">
    <property type="entry name" value="WD40/YVTN_repeat-like_dom_sf"/>
</dbReference>
<feature type="repeat" description="WD" evidence="3">
    <location>
        <begin position="207"/>
        <end position="248"/>
    </location>
</feature>
<name>W2S983_CYPE1</name>
<feature type="region of interest" description="Disordered" evidence="4">
    <location>
        <begin position="697"/>
        <end position="786"/>
    </location>
</feature>
<keyword evidence="1 3" id="KW-0853">WD repeat</keyword>
<dbReference type="OrthoDB" id="1932312at2759"/>
<feature type="region of interest" description="Disordered" evidence="4">
    <location>
        <begin position="1"/>
        <end position="31"/>
    </location>
</feature>
<evidence type="ECO:0000256" key="1">
    <source>
        <dbReference type="ARBA" id="ARBA00022574"/>
    </source>
</evidence>
<sequence>MAPEPPRPSADQHSPQSPIDPISRVYTAPPSPSRVLFANLRRQQIFERTQSYYKHNSAAAHVSSGPSEPSLARSNTDNTSLRRVDSAASSKATKDKKKGVSFLSRIMGSKKRDDTVDVFDIPEISDNRSNGNDAELFSNPVGFIPRFPTPPRYIKVKAQNRRSRDFDRLFLAQILLDNEKKARLRRGSIDSKIHGIDDTPHLPPPDSRASNKAIWALEFSQDGRYMAAAGQDKKLRVWEVISAAEDREHDERDPGSAEGEGDNLRLNAPVFKQQLVREYDGHTSSLLDLSWSKNNFLLSSSMDKTVRLYHISRAECLCAFKHSDFVTSIQFHPRDDRFFLAGSLDSKIRLWSIPDKTVAYSQQVSDMVTAVAFTPDGKTSIAGCLNGMCILYDTEGLKAHSQIHVKSSRGKNSRGSKVTGIDTISIPRPNGPPDVKLLITSNDSRIRMYNLKDRTLEVKFRGHENSCSQIHASFSDDGKFVICGSEDRKVYIWPTGPVERSESDKRPVEVFEAHSSIVTSAVLASTKTRKLLAQSGDPLFDLCNPPPVTLVSRTESIVSSRAPTHASTTSDERPPASGSPRRALETPAYRARQAHPGGHIIVTADYSGQIKVFRHDCAFLKRRQESWDANSSLSKKMLARSGSVTTRNSVGSSIHRTSINLGSKNQSADRILSWRNSISGTAASASNSLSEVNLRASFTDDPPRSVSPSKKWHHRLSLRQSPRATPLTQSTSPPSPARLPQVEIQAPDSPGSFHSAKSPPRQRPEDLRPLPSNPTSRDLPHSGNDLFLMDGGQSMLAWNVEQNIVPMANRTPRTPGLLGPGSNPMSRTNSMISELSSELMSSEGSQREAVSRRPSKVDSAKSDAEDDLKCSRCGNTTFRATMGDTGHRLRCKKCGTML</sequence>
<feature type="compositionally biased region" description="Basic and acidic residues" evidence="4">
    <location>
        <begin position="845"/>
        <end position="868"/>
    </location>
</feature>
<dbReference type="SUPFAM" id="SSF50978">
    <property type="entry name" value="WD40 repeat-like"/>
    <property type="match status" value="1"/>
</dbReference>
<dbReference type="InParanoid" id="W2S983"/>
<feature type="compositionally biased region" description="Low complexity" evidence="4">
    <location>
        <begin position="834"/>
        <end position="844"/>
    </location>
</feature>
<dbReference type="InterPro" id="IPR001680">
    <property type="entry name" value="WD40_rpt"/>
</dbReference>
<evidence type="ECO:0000256" key="2">
    <source>
        <dbReference type="ARBA" id="ARBA00022737"/>
    </source>
</evidence>
<gene>
    <name evidence="5" type="ORF">HMPREF1541_10109</name>
</gene>
<dbReference type="RefSeq" id="XP_008713002.1">
    <property type="nucleotide sequence ID" value="XM_008714780.1"/>
</dbReference>
<protein>
    <submittedName>
        <fullName evidence="5">Uncharacterized protein</fullName>
    </submittedName>
</protein>
<dbReference type="HOGENOM" id="CLU_004759_5_0_1"/>
<dbReference type="InterPro" id="IPR019775">
    <property type="entry name" value="WD40_repeat_CS"/>
</dbReference>
<keyword evidence="2" id="KW-0677">Repeat</keyword>
<dbReference type="AlphaFoldDB" id="W2S983"/>
<dbReference type="PANTHER" id="PTHR14221">
    <property type="entry name" value="WD REPEAT DOMAIN 44"/>
    <property type="match status" value="1"/>
</dbReference>
<evidence type="ECO:0000256" key="4">
    <source>
        <dbReference type="SAM" id="MobiDB-lite"/>
    </source>
</evidence>
<dbReference type="eggNOG" id="KOG0283">
    <property type="taxonomic scope" value="Eukaryota"/>
</dbReference>
<dbReference type="Gene3D" id="2.130.10.10">
    <property type="entry name" value="YVTN repeat-like/Quinoprotein amine dehydrogenase"/>
    <property type="match status" value="1"/>
</dbReference>
<accession>W2S983</accession>